<dbReference type="Gene3D" id="2.130.10.10">
    <property type="entry name" value="YVTN repeat-like/Quinoprotein amine dehydrogenase"/>
    <property type="match status" value="2"/>
</dbReference>
<evidence type="ECO:0000256" key="3">
    <source>
        <dbReference type="ARBA" id="ARBA00022574"/>
    </source>
</evidence>
<evidence type="ECO:0000256" key="1">
    <source>
        <dbReference type="ARBA" id="ARBA00004611"/>
    </source>
</evidence>
<keyword evidence="2" id="KW-0963">Cytoplasm</keyword>
<dbReference type="SUPFAM" id="SSF50978">
    <property type="entry name" value="WD40 repeat-like"/>
    <property type="match status" value="1"/>
</dbReference>
<accession>C9ZJC3</accession>
<evidence type="ECO:0000256" key="8">
    <source>
        <dbReference type="ARBA" id="ARBA00023273"/>
    </source>
</evidence>
<name>C9ZJC3_TRYB9</name>
<keyword evidence="6" id="KW-0969">Cilium</keyword>
<dbReference type="GO" id="GO:0003341">
    <property type="term" value="P:cilium movement"/>
    <property type="evidence" value="ECO:0007669"/>
    <property type="project" value="TreeGrafter"/>
</dbReference>
<gene>
    <name evidence="13" type="ORF">TbgDal_II2250</name>
</gene>
<dbReference type="PANTHER" id="PTHR12442">
    <property type="entry name" value="DYNEIN INTERMEDIATE CHAIN"/>
    <property type="match status" value="1"/>
</dbReference>
<evidence type="ECO:0000313" key="14">
    <source>
        <dbReference type="Proteomes" id="UP000002316"/>
    </source>
</evidence>
<evidence type="ECO:0000256" key="2">
    <source>
        <dbReference type="ARBA" id="ARBA00022490"/>
    </source>
</evidence>
<dbReference type="GO" id="GO:0120293">
    <property type="term" value="C:dynein axonemal particle"/>
    <property type="evidence" value="ECO:0007669"/>
    <property type="project" value="UniProtKB-SubCell"/>
</dbReference>
<dbReference type="GO" id="GO:0005858">
    <property type="term" value="C:axonemal dynein complex"/>
    <property type="evidence" value="ECO:0007669"/>
    <property type="project" value="TreeGrafter"/>
</dbReference>
<dbReference type="InterPro" id="IPR036322">
    <property type="entry name" value="WD40_repeat_dom_sf"/>
</dbReference>
<dbReference type="FunFam" id="2.130.10.10:FF:001622">
    <property type="entry name" value="Dynein intermediate chain, putative"/>
    <property type="match status" value="1"/>
</dbReference>
<keyword evidence="4" id="KW-0677">Repeat</keyword>
<evidence type="ECO:0000256" key="6">
    <source>
        <dbReference type="ARBA" id="ARBA00023069"/>
    </source>
</evidence>
<dbReference type="SMART" id="SM00320">
    <property type="entry name" value="WD40"/>
    <property type="match status" value="5"/>
</dbReference>
<evidence type="ECO:0000313" key="13">
    <source>
        <dbReference type="EMBL" id="CBH09482.1"/>
    </source>
</evidence>
<sequence>MKNGSSSGNQMSTTGGHRRGGSDRSAVRGSHVRRGKGEGRRRSTDSKKEVEAAIHVLDNGVDRTPLPLQRAGSGAPHDPRHPFSQNTSGQITTSVSQAMLPDSNSIFQSSALNASADVVPIPSTGEGANQSQVGFLTASSSLTSISIDHRLSSTTTGSARAAGSGPLADAPPHTSWDGHGRGDATQVLTREQRREWLEEKTTVVLHETPTIMLYMHQDEVVPNDRPTELNEVLERNKAYAELVEAKRVDEGTRFQVKGSWTFAPPKKSIHSAIQPPSKKNSGGLQVTPWMLRDAFAHFAENDTNDEDQEGTADEEEEEVELVEDPSDTGKDTGSERTTDPSNASTSQQSVAWMFSDTIMSTLRVMERVVVQNTMEEVQLSYRGIVMDPEACRVRKEEAATSGLMRPDSDDMNSATTDDNKEAEQQNDQQTAGVDDSAAAVAQKAEVPPVKLPEDVRALWTFRSPITKRREVTCMAWNCKETDILAVGYSAYHDEETQMLDAPHMFHGGIVCCWSLKNPLAPERVIQLSSEAGVSSIAFSDEHPSLLAVGNTEGRIVIYDIRKDTNIPAIKTTLTSGQHTGAVWELKWVARRKERGEFLLSISGDGRVVQWAVGKTIERVAPDLMNLKRQHGAASESAFAAESSGVLNGKKDGAPAGLKMPTQRRRCEALFSRQCGGMCFDVCPADGSVYVVGTEDGSVHQCNKSQTENYELDYAPHSELVYRVRWSPYSDNYFLTCSADWSSRLYRLGQSAQVLTFDSPNQDAVQDVAWSYANSTSFATVSAQGSVEFWSIAESIHPTSRVQYVDRRRLTAVLFAEQDAPAVVVGDEKGDVTVFRLIGQYYSSMNLSLEEQERELEDVVRKATT</sequence>
<feature type="compositionally biased region" description="Polar residues" evidence="12">
    <location>
        <begin position="339"/>
        <end position="348"/>
    </location>
</feature>
<evidence type="ECO:0000256" key="5">
    <source>
        <dbReference type="ARBA" id="ARBA00022846"/>
    </source>
</evidence>
<reference evidence="14" key="1">
    <citation type="journal article" date="2010" name="PLoS Negl. Trop. Dis.">
        <title>The genome sequence of Trypanosoma brucei gambiense, causative agent of chronic human african trypanosomiasis.</title>
        <authorList>
            <person name="Jackson A.P."/>
            <person name="Sanders M."/>
            <person name="Berry A."/>
            <person name="McQuillan J."/>
            <person name="Aslett M.A."/>
            <person name="Quail M.A."/>
            <person name="Chukualim B."/>
            <person name="Capewell P."/>
            <person name="MacLeod A."/>
            <person name="Melville S.E."/>
            <person name="Gibson W."/>
            <person name="Barry J.D."/>
            <person name="Berriman M."/>
            <person name="Hertz-Fowler C."/>
        </authorList>
    </citation>
    <scope>NUCLEOTIDE SEQUENCE [LARGE SCALE GENOMIC DNA]</scope>
    <source>
        <strain evidence="14">MHOM/CI/86/DAL972</strain>
    </source>
</reference>
<comment type="subcellular location">
    <subcellularLocation>
        <location evidence="1">Cytoplasm</location>
        <location evidence="1">Cytoskeleton</location>
        <location evidence="1">Flagellum axoneme</location>
    </subcellularLocation>
    <subcellularLocation>
        <location evidence="9">Dynein axonemal particle</location>
    </subcellularLocation>
</comment>
<keyword evidence="7" id="KW-0206">Cytoskeleton</keyword>
<keyword evidence="5" id="KW-0282">Flagellum</keyword>
<dbReference type="RefSeq" id="XP_011771787.1">
    <property type="nucleotide sequence ID" value="XM_011773485.1"/>
</dbReference>
<evidence type="ECO:0000256" key="7">
    <source>
        <dbReference type="ARBA" id="ARBA00023212"/>
    </source>
</evidence>
<proteinExistence type="predicted"/>
<dbReference type="GeneID" id="23858621"/>
<feature type="compositionally biased region" description="Basic and acidic residues" evidence="12">
    <location>
        <begin position="35"/>
        <end position="52"/>
    </location>
</feature>
<evidence type="ECO:0000256" key="12">
    <source>
        <dbReference type="SAM" id="MobiDB-lite"/>
    </source>
</evidence>
<keyword evidence="8" id="KW-0966">Cell projection</keyword>
<dbReference type="InterPro" id="IPR050687">
    <property type="entry name" value="Dynein_IC"/>
</dbReference>
<feature type="region of interest" description="Disordered" evidence="12">
    <location>
        <begin position="1"/>
        <end position="88"/>
    </location>
</feature>
<evidence type="ECO:0000256" key="10">
    <source>
        <dbReference type="ARBA" id="ARBA00040002"/>
    </source>
</evidence>
<protein>
    <recommendedName>
        <fullName evidence="10">Dynein axonemal intermediate chain 4</fullName>
    </recommendedName>
    <alternativeName>
        <fullName evidence="11">WD repeat-containing protein 78</fullName>
    </alternativeName>
</protein>
<evidence type="ECO:0000256" key="9">
    <source>
        <dbReference type="ARBA" id="ARBA00024190"/>
    </source>
</evidence>
<feature type="region of interest" description="Disordered" evidence="12">
    <location>
        <begin position="302"/>
        <end position="348"/>
    </location>
</feature>
<feature type="region of interest" description="Disordered" evidence="12">
    <location>
        <begin position="153"/>
        <end position="182"/>
    </location>
</feature>
<dbReference type="InterPro" id="IPR001680">
    <property type="entry name" value="WD40_rpt"/>
</dbReference>
<dbReference type="PANTHER" id="PTHR12442:SF12">
    <property type="entry name" value="DYNEIN AXONEMAL INTERMEDIATE CHAIN 4"/>
    <property type="match status" value="1"/>
</dbReference>
<dbReference type="GO" id="GO:0045504">
    <property type="term" value="F:dynein heavy chain binding"/>
    <property type="evidence" value="ECO:0007669"/>
    <property type="project" value="TreeGrafter"/>
</dbReference>
<keyword evidence="3" id="KW-0853">WD repeat</keyword>
<dbReference type="Proteomes" id="UP000002316">
    <property type="component" value="Chromosome 2"/>
</dbReference>
<feature type="compositionally biased region" description="Acidic residues" evidence="12">
    <location>
        <begin position="302"/>
        <end position="326"/>
    </location>
</feature>
<dbReference type="VEuPathDB" id="TriTrypDB:Tbg.972.2.2250"/>
<dbReference type="InterPro" id="IPR015943">
    <property type="entry name" value="WD40/YVTN_repeat-like_dom_sf"/>
</dbReference>
<dbReference type="EMBL" id="FN554965">
    <property type="protein sequence ID" value="CBH09482.1"/>
    <property type="molecule type" value="Genomic_DNA"/>
</dbReference>
<evidence type="ECO:0000256" key="11">
    <source>
        <dbReference type="ARBA" id="ARBA00041557"/>
    </source>
</evidence>
<feature type="compositionally biased region" description="Basic and acidic residues" evidence="12">
    <location>
        <begin position="327"/>
        <end position="338"/>
    </location>
</feature>
<dbReference type="AlphaFoldDB" id="C9ZJC3"/>
<evidence type="ECO:0000256" key="4">
    <source>
        <dbReference type="ARBA" id="ARBA00022737"/>
    </source>
</evidence>
<feature type="region of interest" description="Disordered" evidence="12">
    <location>
        <begin position="396"/>
        <end position="445"/>
    </location>
</feature>
<feature type="compositionally biased region" description="Polar residues" evidence="12">
    <location>
        <begin position="1"/>
        <end position="15"/>
    </location>
</feature>
<dbReference type="OrthoDB" id="10259804at2759"/>
<organism evidence="13 14">
    <name type="scientific">Trypanosoma brucei gambiense (strain MHOM/CI/86/DAL972)</name>
    <dbReference type="NCBI Taxonomy" id="679716"/>
    <lineage>
        <taxon>Eukaryota</taxon>
        <taxon>Discoba</taxon>
        <taxon>Euglenozoa</taxon>
        <taxon>Kinetoplastea</taxon>
        <taxon>Metakinetoplastina</taxon>
        <taxon>Trypanosomatida</taxon>
        <taxon>Trypanosomatidae</taxon>
        <taxon>Trypanosoma</taxon>
    </lineage>
</organism>
<dbReference type="GO" id="GO:0045503">
    <property type="term" value="F:dynein light chain binding"/>
    <property type="evidence" value="ECO:0007669"/>
    <property type="project" value="TreeGrafter"/>
</dbReference>
<dbReference type="KEGG" id="tbg:TbgDal_II2250"/>